<sequence length="101" mass="11418">MATTSEPEPDVHPVPPPFERSLSVNTVELCDQIYFILPDSLAPFSEVMNSAQQLLRSQRNLLLTWTSDDPAPLLHWLRHAEVLSSEQHQSLAGEVPFQRRG</sequence>
<protein>
    <submittedName>
        <fullName evidence="1">Uncharacterized protein</fullName>
    </submittedName>
</protein>
<organism evidence="1 2">
    <name type="scientific">Scophthalmus maximus</name>
    <name type="common">Turbot</name>
    <name type="synonym">Psetta maxima</name>
    <dbReference type="NCBI Taxonomy" id="52904"/>
    <lineage>
        <taxon>Eukaryota</taxon>
        <taxon>Metazoa</taxon>
        <taxon>Chordata</taxon>
        <taxon>Craniata</taxon>
        <taxon>Vertebrata</taxon>
        <taxon>Euteleostomi</taxon>
        <taxon>Actinopterygii</taxon>
        <taxon>Neopterygii</taxon>
        <taxon>Teleostei</taxon>
        <taxon>Neoteleostei</taxon>
        <taxon>Acanthomorphata</taxon>
        <taxon>Carangaria</taxon>
        <taxon>Pleuronectiformes</taxon>
        <taxon>Pleuronectoidei</taxon>
        <taxon>Scophthalmidae</taxon>
        <taxon>Scophthalmus</taxon>
    </lineage>
</organism>
<name>A0A6A4TS05_SCOMX</name>
<dbReference type="AlphaFoldDB" id="A0A6A4TS05"/>
<evidence type="ECO:0000313" key="2">
    <source>
        <dbReference type="Proteomes" id="UP000438429"/>
    </source>
</evidence>
<dbReference type="Proteomes" id="UP000438429">
    <property type="component" value="Unassembled WGS sequence"/>
</dbReference>
<dbReference type="EMBL" id="VEVO01000002">
    <property type="protein sequence ID" value="KAF0046014.1"/>
    <property type="molecule type" value="Genomic_DNA"/>
</dbReference>
<reference evidence="1 2" key="1">
    <citation type="submission" date="2019-06" db="EMBL/GenBank/DDBJ databases">
        <title>Draft genomes of female and male turbot (Scophthalmus maximus).</title>
        <authorList>
            <person name="Xu H."/>
            <person name="Xu X.-W."/>
            <person name="Shao C."/>
            <person name="Chen S."/>
        </authorList>
    </citation>
    <scope>NUCLEOTIDE SEQUENCE [LARGE SCALE GENOMIC DNA]</scope>
    <source>
        <strain evidence="1">Ysfricsl-2016a</strain>
        <tissue evidence="1">Blood</tissue>
    </source>
</reference>
<evidence type="ECO:0000313" key="1">
    <source>
        <dbReference type="EMBL" id="KAF0046014.1"/>
    </source>
</evidence>
<gene>
    <name evidence="1" type="ORF">F2P81_002543</name>
</gene>
<accession>A0A6A4TS05</accession>
<comment type="caution">
    <text evidence="1">The sequence shown here is derived from an EMBL/GenBank/DDBJ whole genome shotgun (WGS) entry which is preliminary data.</text>
</comment>
<proteinExistence type="predicted"/>